<sequence>MPSRTKHRKQKKSPTPTLTSSINSSKTEISNGIQTPTKNNQQPQKQPASKSTTTTTTSSKTATTTTTTTKSKTKSKPKSKAKANVKSKSKPKPKPKPKAEYNFSLWNVWVASTLLKILLFPAYHSTDFDVHRNWLSITKLLPLKEWYIEKTSQWTLDYPPFFAFFEWTLAQFVPKIVAEDGCIELTPKGDYGFLTIVFQRCTVIISEIVLFIALQWFINTSATLQEKKRNFVIACSIVLSPGLMIVDHIHFQYNGMLFGIFIFSIVCAKLKKYLLCGFWFAVLICFKHIFLYVAPCYFVFLLSGYCLNQRPFKLSMLTSNPFKLVRWTNLIKLGSVVLTIFAIAFGPFAYYGVLPQLFARLFPFSRGLTHAYWAPNIWAIYSFIDRVLIQLTLQVPGFHKLIEIIFQKNFQIDEIIHNSKALTKGLVGEVEFVILPDILPSYTFILTLFYQVMSLIPLFIQPTYERFLGSLSLCAWASFLFGWHVHEKAILLVIIPLSFIVAQDRKLLPCYQALTTSGYVSLFPLLYGSKEWLFKILFTFVWCVMFHNSFNEVCQFSKTILYSKRMQVYILDRLNLLYVFAFVPVVLAVSFIQLESGYFEILKKFQFLQLMIYSVYCAMGVISSWNWFTWLYFLDDTIWEPRN</sequence>
<proteinExistence type="inferred from homology"/>
<evidence type="ECO:0000256" key="6">
    <source>
        <dbReference type="ARBA" id="ARBA00022692"/>
    </source>
</evidence>
<dbReference type="Proteomes" id="UP001165063">
    <property type="component" value="Unassembled WGS sequence"/>
</dbReference>
<comment type="similarity">
    <text evidence="3 11">Belongs to the ALG6/ALG8 glucosyltransferase family.</text>
</comment>
<feature type="region of interest" description="Disordered" evidence="12">
    <location>
        <begin position="1"/>
        <end position="97"/>
    </location>
</feature>
<feature type="transmembrane region" description="Helical" evidence="11">
    <location>
        <begin position="289"/>
        <end position="310"/>
    </location>
</feature>
<dbReference type="GO" id="GO:0006487">
    <property type="term" value="P:protein N-linked glycosylation"/>
    <property type="evidence" value="ECO:0007669"/>
    <property type="project" value="TreeGrafter"/>
</dbReference>
<comment type="subcellular location">
    <subcellularLocation>
        <location evidence="1 11">Endoplasmic reticulum membrane</location>
        <topology evidence="1 11">Multi-pass membrane protein</topology>
    </subcellularLocation>
</comment>
<feature type="compositionally biased region" description="Basic residues" evidence="12">
    <location>
        <begin position="71"/>
        <end position="96"/>
    </location>
</feature>
<keyword evidence="14" id="KW-1185">Reference proteome</keyword>
<accession>A0A9W6YUJ3</accession>
<dbReference type="OrthoDB" id="1689333at2759"/>
<keyword evidence="7 11" id="KW-0256">Endoplasmic reticulum</keyword>
<evidence type="ECO:0000256" key="11">
    <source>
        <dbReference type="RuleBase" id="RU363110"/>
    </source>
</evidence>
<dbReference type="InterPro" id="IPR004856">
    <property type="entry name" value="Glyco_trans_ALG6/ALG8"/>
</dbReference>
<evidence type="ECO:0000313" key="14">
    <source>
        <dbReference type="Proteomes" id="UP001165063"/>
    </source>
</evidence>
<evidence type="ECO:0000256" key="3">
    <source>
        <dbReference type="ARBA" id="ARBA00008715"/>
    </source>
</evidence>
<evidence type="ECO:0000256" key="1">
    <source>
        <dbReference type="ARBA" id="ARBA00004477"/>
    </source>
</evidence>
<feature type="transmembrane region" description="Helical" evidence="11">
    <location>
        <begin position="103"/>
        <end position="123"/>
    </location>
</feature>
<comment type="pathway">
    <text evidence="2 11">Protein modification; protein glycosylation.</text>
</comment>
<keyword evidence="9 11" id="KW-0472">Membrane</keyword>
<dbReference type="AlphaFoldDB" id="A0A9W6YUJ3"/>
<keyword evidence="6 11" id="KW-0812">Transmembrane</keyword>
<feature type="compositionally biased region" description="Low complexity" evidence="12">
    <location>
        <begin position="34"/>
        <end position="70"/>
    </location>
</feature>
<evidence type="ECO:0000256" key="9">
    <source>
        <dbReference type="ARBA" id="ARBA00023136"/>
    </source>
</evidence>
<gene>
    <name evidence="13" type="ORF">Amon01_000245400</name>
</gene>
<feature type="compositionally biased region" description="Basic residues" evidence="12">
    <location>
        <begin position="1"/>
        <end position="12"/>
    </location>
</feature>
<dbReference type="GO" id="GO:0042283">
    <property type="term" value="F:dolichyl pyrophosphate Glc1Man9GlcNAc2 alpha-1,3-glucosyltransferase activity"/>
    <property type="evidence" value="ECO:0007669"/>
    <property type="project" value="UniProtKB-EC"/>
</dbReference>
<feature type="transmembrane region" description="Helical" evidence="11">
    <location>
        <begin position="230"/>
        <end position="251"/>
    </location>
</feature>
<keyword evidence="4 11" id="KW-0328">Glycosyltransferase</keyword>
<dbReference type="Pfam" id="PF03155">
    <property type="entry name" value="Alg6_Alg8"/>
    <property type="match status" value="1"/>
</dbReference>
<feature type="compositionally biased region" description="Polar residues" evidence="12">
    <location>
        <begin position="13"/>
        <end position="33"/>
    </location>
</feature>
<dbReference type="GO" id="GO:0005789">
    <property type="term" value="C:endoplasmic reticulum membrane"/>
    <property type="evidence" value="ECO:0007669"/>
    <property type="project" value="UniProtKB-SubCell"/>
</dbReference>
<feature type="transmembrane region" description="Helical" evidence="11">
    <location>
        <begin position="532"/>
        <end position="553"/>
    </location>
</feature>
<comment type="catalytic activity">
    <reaction evidence="10">
        <text>an alpha-D-Glc-(1-&gt;3)-alpha-D-Man-(1-&gt;2)-alpha-D-Man-(1-&gt;2)-alpha-D-Man-(1-&gt;3)-[alpha-D-Man-(1-&gt;2)-alpha-D-Man-(1-&gt;3)-[alpha-D-Man-(1-&gt;2)-alpha-D-Man-(1-&gt;6)]-alpha-D-Man-(1-&gt;6)]-beta-D-Man-(1-&gt;4)-beta-D-GlcNAc-(1-&gt;4)-alpha-D-GlcNAc-diphospho-di-trans,poly-cis-dolichol + a di-trans,poly-cis-dolichyl beta-D-glucosyl phosphate = an alpha-D-Glc-(1-&gt;3)-alpha-D-Glc-(1-&gt;3)-alpha-D-Man-(1-&gt;2)-alpha-D-Man-(1-&gt;2)-alpha-D-Man-(1-&gt;3)-[alpha-D-Man-(1-&gt;2)-alpha-D-Man-(1-&gt;3)-[alpha-D-Man-(1-&gt;2)-alpha-D-Man-(1-&gt;6)]-alpha-D-Man-(1-&gt;6)]-beta-D-Man-(1-&gt;4)-beta-D-GlcNAc-(1-&gt;4)-alpha-D-GlcNAc-diphospho-di-trans,poly-cis-dolichol + a di-trans,poly-cis-dolichyl phosphate + H(+)</text>
        <dbReference type="Rhea" id="RHEA:31307"/>
        <dbReference type="Rhea" id="RHEA-COMP:19498"/>
        <dbReference type="Rhea" id="RHEA-COMP:19502"/>
        <dbReference type="Rhea" id="RHEA-COMP:19521"/>
        <dbReference type="Rhea" id="RHEA-COMP:19522"/>
        <dbReference type="ChEBI" id="CHEBI:15378"/>
        <dbReference type="ChEBI" id="CHEBI:57525"/>
        <dbReference type="ChEBI" id="CHEBI:57683"/>
        <dbReference type="ChEBI" id="CHEBI:132521"/>
        <dbReference type="ChEBI" id="CHEBI:132522"/>
        <dbReference type="EC" id="2.4.1.265"/>
    </reaction>
    <physiologicalReaction direction="left-to-right" evidence="10">
        <dbReference type="Rhea" id="RHEA:31308"/>
    </physiologicalReaction>
</comment>
<dbReference type="EMBL" id="BSXU01000891">
    <property type="protein sequence ID" value="GMG22039.1"/>
    <property type="molecule type" value="Genomic_DNA"/>
</dbReference>
<evidence type="ECO:0000256" key="8">
    <source>
        <dbReference type="ARBA" id="ARBA00022989"/>
    </source>
</evidence>
<dbReference type="PANTHER" id="PTHR12413">
    <property type="entry name" value="DOLICHYL GLYCOSYLTRANSFERASE"/>
    <property type="match status" value="1"/>
</dbReference>
<feature type="transmembrane region" description="Helical" evidence="11">
    <location>
        <begin position="612"/>
        <end position="634"/>
    </location>
</feature>
<organism evidence="13 14">
    <name type="scientific">Ambrosiozyma monospora</name>
    <name type="common">Yeast</name>
    <name type="synonym">Endomycopsis monosporus</name>
    <dbReference type="NCBI Taxonomy" id="43982"/>
    <lineage>
        <taxon>Eukaryota</taxon>
        <taxon>Fungi</taxon>
        <taxon>Dikarya</taxon>
        <taxon>Ascomycota</taxon>
        <taxon>Saccharomycotina</taxon>
        <taxon>Pichiomycetes</taxon>
        <taxon>Pichiales</taxon>
        <taxon>Pichiaceae</taxon>
        <taxon>Ambrosiozyma</taxon>
    </lineage>
</organism>
<keyword evidence="8 11" id="KW-1133">Transmembrane helix</keyword>
<dbReference type="PANTHER" id="PTHR12413:SF2">
    <property type="entry name" value="DOLICHYL PYROPHOSPHATE GLC1MAN9GLCNAC2 ALPHA-1,3-GLUCOSYLTRANSFERASE-RELATED"/>
    <property type="match status" value="1"/>
</dbReference>
<evidence type="ECO:0000256" key="4">
    <source>
        <dbReference type="ARBA" id="ARBA00022676"/>
    </source>
</evidence>
<evidence type="ECO:0000256" key="10">
    <source>
        <dbReference type="ARBA" id="ARBA00047346"/>
    </source>
</evidence>
<feature type="transmembrane region" description="Helical" evidence="11">
    <location>
        <begin position="574"/>
        <end position="592"/>
    </location>
</feature>
<comment type="caution">
    <text evidence="13">The sequence shown here is derived from an EMBL/GenBank/DDBJ whole genome shotgun (WGS) entry which is preliminary data.</text>
</comment>
<feature type="transmembrane region" description="Helical" evidence="11">
    <location>
        <begin position="330"/>
        <end position="353"/>
    </location>
</feature>
<evidence type="ECO:0000256" key="7">
    <source>
        <dbReference type="ARBA" id="ARBA00022824"/>
    </source>
</evidence>
<keyword evidence="5 11" id="KW-0808">Transferase</keyword>
<dbReference type="EC" id="2.4.1.-" evidence="11"/>
<protein>
    <recommendedName>
        <fullName evidence="11">Alpha-1,3-glucosyltransferase</fullName>
        <ecNumber evidence="11">2.4.1.-</ecNumber>
    </recommendedName>
</protein>
<evidence type="ECO:0000256" key="12">
    <source>
        <dbReference type="SAM" id="MobiDB-lite"/>
    </source>
</evidence>
<evidence type="ECO:0000256" key="5">
    <source>
        <dbReference type="ARBA" id="ARBA00022679"/>
    </source>
</evidence>
<name>A0A9W6YUJ3_AMBMO</name>
<feature type="transmembrane region" description="Helical" evidence="11">
    <location>
        <begin position="197"/>
        <end position="218"/>
    </location>
</feature>
<reference evidence="13" key="1">
    <citation type="submission" date="2023-04" db="EMBL/GenBank/DDBJ databases">
        <title>Ambrosiozyma monospora NBRC 1965.</title>
        <authorList>
            <person name="Ichikawa N."/>
            <person name="Sato H."/>
            <person name="Tonouchi N."/>
        </authorList>
    </citation>
    <scope>NUCLEOTIDE SEQUENCE</scope>
    <source>
        <strain evidence="13">NBRC 1965</strain>
    </source>
</reference>
<evidence type="ECO:0000256" key="2">
    <source>
        <dbReference type="ARBA" id="ARBA00004922"/>
    </source>
</evidence>
<evidence type="ECO:0000313" key="13">
    <source>
        <dbReference type="EMBL" id="GMG22039.1"/>
    </source>
</evidence>
<feature type="transmembrane region" description="Helical" evidence="11">
    <location>
        <begin position="466"/>
        <end position="486"/>
    </location>
</feature>
<feature type="transmembrane region" description="Helical" evidence="11">
    <location>
        <begin position="442"/>
        <end position="460"/>
    </location>
</feature>